<proteinExistence type="predicted"/>
<keyword evidence="3" id="KW-1185">Reference proteome</keyword>
<sequence>MDARADVRAFLSERSKVLHMSGLPHDTTQSELESWFTQFGGRPIAFWTLRTPEQHKPTGSGFAVFSSHEEDLADAVHVDWSTKEDDDGHRHLILTSPQSEDNNDEEEEGTLALFRVMKNYDKTTVVDITADDAKQHYADLYKQKYQGWKTKYYLQKFEDW</sequence>
<evidence type="ECO:0000259" key="1">
    <source>
        <dbReference type="Pfam" id="PF00076"/>
    </source>
</evidence>
<feature type="non-terminal residue" evidence="2">
    <location>
        <position position="160"/>
    </location>
</feature>
<evidence type="ECO:0000313" key="2">
    <source>
        <dbReference type="EMBL" id="CRK05146.1"/>
    </source>
</evidence>
<evidence type="ECO:0000313" key="3">
    <source>
        <dbReference type="Proteomes" id="UP000044602"/>
    </source>
</evidence>
<dbReference type="InterPro" id="IPR000504">
    <property type="entry name" value="RRM_dom"/>
</dbReference>
<dbReference type="STRING" id="100787.A0A0G4KJJ3"/>
<dbReference type="Gene3D" id="3.30.70.330">
    <property type="match status" value="1"/>
</dbReference>
<dbReference type="InterPro" id="IPR035979">
    <property type="entry name" value="RBD_domain_sf"/>
</dbReference>
<dbReference type="GO" id="GO:0003723">
    <property type="term" value="F:RNA binding"/>
    <property type="evidence" value="ECO:0007669"/>
    <property type="project" value="InterPro"/>
</dbReference>
<name>A0A0G4KJJ3_VERLO</name>
<gene>
    <name evidence="2" type="ORF">BN1708_017076</name>
</gene>
<organism evidence="2 3">
    <name type="scientific">Verticillium longisporum</name>
    <name type="common">Verticillium dahliae var. longisporum</name>
    <dbReference type="NCBI Taxonomy" id="100787"/>
    <lineage>
        <taxon>Eukaryota</taxon>
        <taxon>Fungi</taxon>
        <taxon>Dikarya</taxon>
        <taxon>Ascomycota</taxon>
        <taxon>Pezizomycotina</taxon>
        <taxon>Sordariomycetes</taxon>
        <taxon>Hypocreomycetidae</taxon>
        <taxon>Glomerellales</taxon>
        <taxon>Plectosphaerellaceae</taxon>
        <taxon>Verticillium</taxon>
    </lineage>
</organism>
<dbReference type="Pfam" id="PF00076">
    <property type="entry name" value="RRM_1"/>
    <property type="match status" value="1"/>
</dbReference>
<reference evidence="2 3" key="1">
    <citation type="submission" date="2015-05" db="EMBL/GenBank/DDBJ databases">
        <authorList>
            <person name="Wang D.B."/>
            <person name="Wang M."/>
        </authorList>
    </citation>
    <scope>NUCLEOTIDE SEQUENCE [LARGE SCALE GENOMIC DNA]</scope>
    <source>
        <strain evidence="2">VL1</strain>
    </source>
</reference>
<feature type="domain" description="RRM" evidence="1">
    <location>
        <begin position="20"/>
        <end position="70"/>
    </location>
</feature>
<accession>A0A0G4KJJ3</accession>
<dbReference type="Proteomes" id="UP000044602">
    <property type="component" value="Unassembled WGS sequence"/>
</dbReference>
<dbReference type="AlphaFoldDB" id="A0A0G4KJJ3"/>
<protein>
    <recommendedName>
        <fullName evidence="1">RRM domain-containing protein</fullName>
    </recommendedName>
</protein>
<dbReference type="SUPFAM" id="SSF54928">
    <property type="entry name" value="RNA-binding domain, RBD"/>
    <property type="match status" value="1"/>
</dbReference>
<dbReference type="InterPro" id="IPR012677">
    <property type="entry name" value="Nucleotide-bd_a/b_plait_sf"/>
</dbReference>
<dbReference type="EMBL" id="CVQH01001747">
    <property type="protein sequence ID" value="CRK05146.1"/>
    <property type="molecule type" value="Genomic_DNA"/>
</dbReference>